<dbReference type="InterPro" id="IPR027417">
    <property type="entry name" value="P-loop_NTPase"/>
</dbReference>
<proteinExistence type="predicted"/>
<evidence type="ECO:0000259" key="1">
    <source>
        <dbReference type="Pfam" id="PF13521"/>
    </source>
</evidence>
<evidence type="ECO:0000313" key="3">
    <source>
        <dbReference type="Proteomes" id="UP000247746"/>
    </source>
</evidence>
<keyword evidence="3" id="KW-1185">Reference proteome</keyword>
<protein>
    <submittedName>
        <fullName evidence="2">NadR type nicotinamide-nucleotide adenylyltransferase</fullName>
    </submittedName>
</protein>
<dbReference type="GO" id="GO:0016779">
    <property type="term" value="F:nucleotidyltransferase activity"/>
    <property type="evidence" value="ECO:0007669"/>
    <property type="project" value="UniProtKB-KW"/>
</dbReference>
<dbReference type="OrthoDB" id="3249147at2"/>
<dbReference type="RefSeq" id="WP_110923519.1">
    <property type="nucleotide sequence ID" value="NZ_QJSU01000006.1"/>
</dbReference>
<dbReference type="SUPFAM" id="SSF52540">
    <property type="entry name" value="P-loop containing nucleoside triphosphate hydrolases"/>
    <property type="match status" value="1"/>
</dbReference>
<sequence length="203" mass="23310">MNGNDAIVHNIADNLRQRTPKSVTKIAVLGAESTGKTTLCRDLAAHFNSPWVPEYMRTYLQAKWDSEQRTCTWDDLLPIAQGQIALENKLAIQAAKASQGSHYLFCDTSLFELMAYSNWYYDDCPEALTQAALTHHYDLILLTEVDIPWVADDLRDSPHQRDEISDYFASQLTHHQKWFHRIGGDREQRVQQVAKQLAQMHHT</sequence>
<reference evidence="2 3" key="1">
    <citation type="submission" date="2018-06" db="EMBL/GenBank/DDBJ databases">
        <title>Genomic Encyclopedia of Type Strains, Phase III (KMG-III): the genomes of soil and plant-associated and newly described type strains.</title>
        <authorList>
            <person name="Whitman W."/>
        </authorList>
    </citation>
    <scope>NUCLEOTIDE SEQUENCE [LARGE SCALE GENOMIC DNA]</scope>
    <source>
        <strain evidence="2 3">CECT 5889</strain>
    </source>
</reference>
<dbReference type="InterPro" id="IPR038727">
    <property type="entry name" value="NadR/Ttd14_AAA_dom"/>
</dbReference>
<feature type="domain" description="NadR/Ttd14 AAA" evidence="1">
    <location>
        <begin position="25"/>
        <end position="189"/>
    </location>
</feature>
<dbReference type="AlphaFoldDB" id="A0A2V4V1P5"/>
<keyword evidence="2" id="KW-0808">Transferase</keyword>
<dbReference type="PANTHER" id="PTHR37512:SF1">
    <property type="entry name" value="NADR_TTD14 AAA DOMAIN-CONTAINING PROTEIN"/>
    <property type="match status" value="1"/>
</dbReference>
<comment type="caution">
    <text evidence="2">The sequence shown here is derived from an EMBL/GenBank/DDBJ whole genome shotgun (WGS) entry which is preliminary data.</text>
</comment>
<dbReference type="EMBL" id="QJSU01000006">
    <property type="protein sequence ID" value="PYE38780.1"/>
    <property type="molecule type" value="Genomic_DNA"/>
</dbReference>
<dbReference type="PANTHER" id="PTHR37512">
    <property type="entry name" value="TRIFUNCTIONAL NAD BIOSYNTHESIS/REGULATOR PROTEIN NADR"/>
    <property type="match status" value="1"/>
</dbReference>
<keyword evidence="2" id="KW-0548">Nucleotidyltransferase</keyword>
<gene>
    <name evidence="2" type="ORF">DFP82_106185</name>
</gene>
<evidence type="ECO:0000313" key="2">
    <source>
        <dbReference type="EMBL" id="PYE38780.1"/>
    </source>
</evidence>
<name>A0A2V4V1P5_9GAMM</name>
<organism evidence="2 3">
    <name type="scientific">Psychrobacter fozii</name>
    <dbReference type="NCBI Taxonomy" id="198480"/>
    <lineage>
        <taxon>Bacteria</taxon>
        <taxon>Pseudomonadati</taxon>
        <taxon>Pseudomonadota</taxon>
        <taxon>Gammaproteobacteria</taxon>
        <taxon>Moraxellales</taxon>
        <taxon>Moraxellaceae</taxon>
        <taxon>Psychrobacter</taxon>
    </lineage>
</organism>
<dbReference type="Gene3D" id="3.40.50.300">
    <property type="entry name" value="P-loop containing nucleotide triphosphate hydrolases"/>
    <property type="match status" value="1"/>
</dbReference>
<dbReference type="Proteomes" id="UP000247746">
    <property type="component" value="Unassembled WGS sequence"/>
</dbReference>
<dbReference type="Pfam" id="PF13521">
    <property type="entry name" value="AAA_28"/>
    <property type="match status" value="1"/>
</dbReference>
<accession>A0A2V4V1P5</accession>
<dbReference type="InterPro" id="IPR052735">
    <property type="entry name" value="NAD_biosynth-regulator"/>
</dbReference>